<sequence length="52" mass="6158">GIPKKTLAEISYERRNGYSWLGHWATRLLAKDYPAWQRKWASKDNVLRKSNP</sequence>
<feature type="non-terminal residue" evidence="1">
    <location>
        <position position="1"/>
    </location>
</feature>
<name>A0A383DN14_9ZZZZ</name>
<gene>
    <name evidence="1" type="ORF">METZ01_LOCUS498504</name>
</gene>
<reference evidence="1" key="1">
    <citation type="submission" date="2018-05" db="EMBL/GenBank/DDBJ databases">
        <authorList>
            <person name="Lanie J.A."/>
            <person name="Ng W.-L."/>
            <person name="Kazmierczak K.M."/>
            <person name="Andrzejewski T.M."/>
            <person name="Davidsen T.M."/>
            <person name="Wayne K.J."/>
            <person name="Tettelin H."/>
            <person name="Glass J.I."/>
            <person name="Rusch D."/>
            <person name="Podicherti R."/>
            <person name="Tsui H.-C.T."/>
            <person name="Winkler M.E."/>
        </authorList>
    </citation>
    <scope>NUCLEOTIDE SEQUENCE</scope>
</reference>
<dbReference type="EMBL" id="UINC01218570">
    <property type="protein sequence ID" value="SVE45650.1"/>
    <property type="molecule type" value="Genomic_DNA"/>
</dbReference>
<dbReference type="Gene3D" id="1.50.10.20">
    <property type="match status" value="1"/>
</dbReference>
<proteinExistence type="predicted"/>
<dbReference type="AlphaFoldDB" id="A0A383DN14"/>
<accession>A0A383DN14</accession>
<organism evidence="1">
    <name type="scientific">marine metagenome</name>
    <dbReference type="NCBI Taxonomy" id="408172"/>
    <lineage>
        <taxon>unclassified sequences</taxon>
        <taxon>metagenomes</taxon>
        <taxon>ecological metagenomes</taxon>
    </lineage>
</organism>
<evidence type="ECO:0000313" key="1">
    <source>
        <dbReference type="EMBL" id="SVE45650.1"/>
    </source>
</evidence>
<dbReference type="SUPFAM" id="SSF81853">
    <property type="entry name" value="Family 10 polysaccharide lyase"/>
    <property type="match status" value="1"/>
</dbReference>
<protein>
    <submittedName>
        <fullName evidence="1">Uncharacterized protein</fullName>
    </submittedName>
</protein>